<keyword evidence="4" id="KW-0808">Transferase</keyword>
<keyword evidence="5" id="KW-0418">Kinase</keyword>
<feature type="transmembrane region" description="Helical" evidence="8">
    <location>
        <begin position="214"/>
        <end position="235"/>
    </location>
</feature>
<dbReference type="PRINTS" id="PR00344">
    <property type="entry name" value="BCTRLSENSOR"/>
</dbReference>
<dbReference type="Gene3D" id="2.60.40.2380">
    <property type="match status" value="1"/>
</dbReference>
<dbReference type="Proteomes" id="UP000315235">
    <property type="component" value="Unassembled WGS sequence"/>
</dbReference>
<keyword evidence="8" id="KW-0472">Membrane</keyword>
<dbReference type="Gene3D" id="3.40.50.2300">
    <property type="match status" value="1"/>
</dbReference>
<feature type="modified residue" description="4-aspartylphosphate" evidence="6">
    <location>
        <position position="719"/>
    </location>
</feature>
<evidence type="ECO:0000256" key="9">
    <source>
        <dbReference type="SAM" id="SignalP"/>
    </source>
</evidence>
<sequence>MRLLYVLLTLLLARGALAAAVADCATERLALAPYLEVLEDPDGQLGVDQVATLPAQRFRPAEGSLEWDLSRSVFWLRLQVDNPAPTPCTLWLSIGQPRLEDLRVFTRQGGGGWSVQRAGSAHPLEAWPIAERLPLFPLALEAGQGAEVLVRVESHTLLALDPQLWSPLGLLRERQRVQMVDGISLGIVLLVVPFSLVVGGMVRSRLLGLHAGAVLTYIALTCVLGGYLVFWPALMPWTREVIALLSSVCFVFFCGYVRELFRVRHLPRPWSGLYGLLPLAFAGLHLWGLLVDHVQGRRGILVMLGLFIYLLLPLTLWAGWRRRLRLSWLAWAVVALFLLQFLLRHVLHLEEAPFQARQERYSLLSTLPGVLLLVCTLVMEFSRSRTREKRALDDLERQRQAEHERLENTVALRTEQLRDSLQARSALMARISHDLRSPLVSIIDYARLLQGAPSRDYPRRIERNARQQLELIDELLEFSRSELGQMELVLAPGYLYGFLREIEDEAGFLAARNGNRFESRFAADLPALVQADFRRLRQVLVNLLANAAKFTSDGCITFEVAARDTALPHQVELGFAVLDTGIGIEPGEREALMQPFRRGRNVGQRDGSGLGLSIVSQLLAHMGSRLDVEARPGGGSRFAFHLLLERAEEEDLDFAMADDPAAQVDGAGRRVLLVDDVAQNLDWLGDLLTGYGFDVERAGDGEQALAVLEATPVDLVVTDQAMPCMDGWALLAQVRARWPGLPAVLYSAAPPQRPASLPETLAFDAVLLKPASSGELLACIGRTLRAASPSLVATAGGAP</sequence>
<feature type="transmembrane region" description="Helical" evidence="8">
    <location>
        <begin position="273"/>
        <end position="294"/>
    </location>
</feature>
<dbReference type="InterPro" id="IPR036890">
    <property type="entry name" value="HATPase_C_sf"/>
</dbReference>
<evidence type="ECO:0000256" key="7">
    <source>
        <dbReference type="SAM" id="Coils"/>
    </source>
</evidence>
<evidence type="ECO:0000313" key="12">
    <source>
        <dbReference type="EMBL" id="TRX75671.1"/>
    </source>
</evidence>
<dbReference type="Pfam" id="PF07695">
    <property type="entry name" value="7TMR-DISM_7TM"/>
    <property type="match status" value="1"/>
</dbReference>
<evidence type="ECO:0000256" key="6">
    <source>
        <dbReference type="PROSITE-ProRule" id="PRU00169"/>
    </source>
</evidence>
<evidence type="ECO:0000256" key="5">
    <source>
        <dbReference type="ARBA" id="ARBA00022777"/>
    </source>
</evidence>
<dbReference type="SMART" id="SM00388">
    <property type="entry name" value="HisKA"/>
    <property type="match status" value="1"/>
</dbReference>
<evidence type="ECO:0000256" key="1">
    <source>
        <dbReference type="ARBA" id="ARBA00000085"/>
    </source>
</evidence>
<dbReference type="Pfam" id="PF07696">
    <property type="entry name" value="7TMR-DISMED2"/>
    <property type="match status" value="1"/>
</dbReference>
<dbReference type="PROSITE" id="PS50109">
    <property type="entry name" value="HIS_KIN"/>
    <property type="match status" value="1"/>
</dbReference>
<feature type="chain" id="PRO_5021762107" description="histidine kinase" evidence="9">
    <location>
        <begin position="19"/>
        <end position="799"/>
    </location>
</feature>
<comment type="caution">
    <text evidence="12">The sequence shown here is derived from an EMBL/GenBank/DDBJ whole genome shotgun (WGS) entry which is preliminary data.</text>
</comment>
<dbReference type="Gene3D" id="1.10.287.130">
    <property type="match status" value="1"/>
</dbReference>
<dbReference type="Pfam" id="PF00512">
    <property type="entry name" value="HisKA"/>
    <property type="match status" value="1"/>
</dbReference>
<evidence type="ECO:0000256" key="8">
    <source>
        <dbReference type="SAM" id="Phobius"/>
    </source>
</evidence>
<dbReference type="InterPro" id="IPR003661">
    <property type="entry name" value="HisK_dim/P_dom"/>
</dbReference>
<feature type="signal peptide" evidence="9">
    <location>
        <begin position="1"/>
        <end position="18"/>
    </location>
</feature>
<name>A0A553H1R5_9PSED</name>
<keyword evidence="7" id="KW-0175">Coiled coil</keyword>
<dbReference type="GO" id="GO:0000155">
    <property type="term" value="F:phosphorelay sensor kinase activity"/>
    <property type="evidence" value="ECO:0007669"/>
    <property type="project" value="InterPro"/>
</dbReference>
<proteinExistence type="predicted"/>
<keyword evidence="8" id="KW-0812">Transmembrane</keyword>
<dbReference type="InterPro" id="IPR004358">
    <property type="entry name" value="Sig_transdc_His_kin-like_C"/>
</dbReference>
<dbReference type="SMART" id="SM00387">
    <property type="entry name" value="HATPase_c"/>
    <property type="match status" value="1"/>
</dbReference>
<dbReference type="InterPro" id="IPR005467">
    <property type="entry name" value="His_kinase_dom"/>
</dbReference>
<dbReference type="OrthoDB" id="9797243at2"/>
<dbReference type="SMART" id="SM00448">
    <property type="entry name" value="REC"/>
    <property type="match status" value="1"/>
</dbReference>
<dbReference type="SUPFAM" id="SSF47384">
    <property type="entry name" value="Homodimeric domain of signal transducing histidine kinase"/>
    <property type="match status" value="1"/>
</dbReference>
<feature type="domain" description="Response regulatory" evidence="11">
    <location>
        <begin position="670"/>
        <end position="784"/>
    </location>
</feature>
<dbReference type="SUPFAM" id="SSF52172">
    <property type="entry name" value="CheY-like"/>
    <property type="match status" value="1"/>
</dbReference>
<dbReference type="Pfam" id="PF00072">
    <property type="entry name" value="Response_reg"/>
    <property type="match status" value="1"/>
</dbReference>
<feature type="transmembrane region" description="Helical" evidence="8">
    <location>
        <begin position="241"/>
        <end position="261"/>
    </location>
</feature>
<dbReference type="EMBL" id="VJOY01000004">
    <property type="protein sequence ID" value="TRX75671.1"/>
    <property type="molecule type" value="Genomic_DNA"/>
</dbReference>
<dbReference type="InterPro" id="IPR003594">
    <property type="entry name" value="HATPase_dom"/>
</dbReference>
<keyword evidence="13" id="KW-1185">Reference proteome</keyword>
<feature type="transmembrane region" description="Helical" evidence="8">
    <location>
        <begin position="326"/>
        <end position="343"/>
    </location>
</feature>
<evidence type="ECO:0000259" key="11">
    <source>
        <dbReference type="PROSITE" id="PS50110"/>
    </source>
</evidence>
<dbReference type="PROSITE" id="PS50110">
    <property type="entry name" value="RESPONSE_REGULATORY"/>
    <property type="match status" value="1"/>
</dbReference>
<dbReference type="Pfam" id="PF02518">
    <property type="entry name" value="HATPase_c"/>
    <property type="match status" value="1"/>
</dbReference>
<dbReference type="EC" id="2.7.13.3" evidence="2"/>
<feature type="transmembrane region" description="Helical" evidence="8">
    <location>
        <begin position="300"/>
        <end position="319"/>
    </location>
</feature>
<feature type="coiled-coil region" evidence="7">
    <location>
        <begin position="378"/>
        <end position="412"/>
    </location>
</feature>
<reference evidence="12 13" key="1">
    <citation type="submission" date="2019-07" db="EMBL/GenBank/DDBJ databases">
        <title>Pseudomonas mangiferae sp. nov., isolated from bark of mango tree in Thailand.</title>
        <authorList>
            <person name="Srisuk N."/>
            <person name="Anurat P."/>
        </authorList>
    </citation>
    <scope>NUCLEOTIDE SEQUENCE [LARGE SCALE GENOMIC DNA]</scope>
    <source>
        <strain evidence="12 13">DMKU_BBB3-04</strain>
    </source>
</reference>
<accession>A0A553H1R5</accession>
<keyword evidence="9" id="KW-0732">Signal</keyword>
<dbReference type="CDD" id="cd00082">
    <property type="entry name" value="HisKA"/>
    <property type="match status" value="1"/>
</dbReference>
<dbReference type="PANTHER" id="PTHR43047">
    <property type="entry name" value="TWO-COMPONENT HISTIDINE PROTEIN KINASE"/>
    <property type="match status" value="1"/>
</dbReference>
<protein>
    <recommendedName>
        <fullName evidence="2">histidine kinase</fullName>
        <ecNumber evidence="2">2.7.13.3</ecNumber>
    </recommendedName>
</protein>
<dbReference type="InterPro" id="IPR011623">
    <property type="entry name" value="7TMR_DISM_rcpt_extracell_dom1"/>
</dbReference>
<evidence type="ECO:0000256" key="3">
    <source>
        <dbReference type="ARBA" id="ARBA00022553"/>
    </source>
</evidence>
<evidence type="ECO:0000256" key="4">
    <source>
        <dbReference type="ARBA" id="ARBA00022679"/>
    </source>
</evidence>
<evidence type="ECO:0000313" key="13">
    <source>
        <dbReference type="Proteomes" id="UP000315235"/>
    </source>
</evidence>
<dbReference type="AlphaFoldDB" id="A0A553H1R5"/>
<dbReference type="GO" id="GO:0005886">
    <property type="term" value="C:plasma membrane"/>
    <property type="evidence" value="ECO:0007669"/>
    <property type="project" value="TreeGrafter"/>
</dbReference>
<dbReference type="SUPFAM" id="SSF55874">
    <property type="entry name" value="ATPase domain of HSP90 chaperone/DNA topoisomerase II/histidine kinase"/>
    <property type="match status" value="1"/>
</dbReference>
<gene>
    <name evidence="12" type="ORF">FM069_06360</name>
</gene>
<comment type="catalytic activity">
    <reaction evidence="1">
        <text>ATP + protein L-histidine = ADP + protein N-phospho-L-histidine.</text>
        <dbReference type="EC" id="2.7.13.3"/>
    </reaction>
</comment>
<evidence type="ECO:0000256" key="2">
    <source>
        <dbReference type="ARBA" id="ARBA00012438"/>
    </source>
</evidence>
<dbReference type="InterPro" id="IPR011006">
    <property type="entry name" value="CheY-like_superfamily"/>
</dbReference>
<dbReference type="InterPro" id="IPR036097">
    <property type="entry name" value="HisK_dim/P_sf"/>
</dbReference>
<keyword evidence="8" id="KW-1133">Transmembrane helix</keyword>
<dbReference type="InterPro" id="IPR011622">
    <property type="entry name" value="7TMR_DISM_rcpt_extracell_dom2"/>
</dbReference>
<keyword evidence="3 6" id="KW-0597">Phosphoprotein</keyword>
<dbReference type="PANTHER" id="PTHR43047:SF72">
    <property type="entry name" value="OSMOSENSING HISTIDINE PROTEIN KINASE SLN1"/>
    <property type="match status" value="1"/>
</dbReference>
<dbReference type="InterPro" id="IPR001789">
    <property type="entry name" value="Sig_transdc_resp-reg_receiver"/>
</dbReference>
<dbReference type="GO" id="GO:0009927">
    <property type="term" value="F:histidine phosphotransfer kinase activity"/>
    <property type="evidence" value="ECO:0007669"/>
    <property type="project" value="TreeGrafter"/>
</dbReference>
<feature type="domain" description="Histidine kinase" evidence="10">
    <location>
        <begin position="430"/>
        <end position="646"/>
    </location>
</feature>
<organism evidence="12 13">
    <name type="scientific">Pseudomonas mangiferae</name>
    <dbReference type="NCBI Taxonomy" id="2593654"/>
    <lineage>
        <taxon>Bacteria</taxon>
        <taxon>Pseudomonadati</taxon>
        <taxon>Pseudomonadota</taxon>
        <taxon>Gammaproteobacteria</taxon>
        <taxon>Pseudomonadales</taxon>
        <taxon>Pseudomonadaceae</taxon>
        <taxon>Pseudomonas</taxon>
    </lineage>
</organism>
<evidence type="ECO:0000259" key="10">
    <source>
        <dbReference type="PROSITE" id="PS50109"/>
    </source>
</evidence>
<dbReference type="Gene3D" id="3.30.565.10">
    <property type="entry name" value="Histidine kinase-like ATPase, C-terminal domain"/>
    <property type="match status" value="1"/>
</dbReference>
<feature type="transmembrane region" description="Helical" evidence="8">
    <location>
        <begin position="182"/>
        <end position="202"/>
    </location>
</feature>